<accession>A0A1I6X6Y8</accession>
<dbReference type="Gene3D" id="3.90.550.10">
    <property type="entry name" value="Spore Coat Polysaccharide Biosynthesis Protein SpsA, Chain A"/>
    <property type="match status" value="1"/>
</dbReference>
<dbReference type="InterPro" id="IPR029044">
    <property type="entry name" value="Nucleotide-diphossugar_trans"/>
</dbReference>
<dbReference type="SUPFAM" id="SSF53448">
    <property type="entry name" value="Nucleotide-diphospho-sugar transferases"/>
    <property type="match status" value="1"/>
</dbReference>
<dbReference type="GO" id="GO:0016779">
    <property type="term" value="F:nucleotidyltransferase activity"/>
    <property type="evidence" value="ECO:0007669"/>
    <property type="project" value="UniProtKB-ARBA"/>
</dbReference>
<evidence type="ECO:0000259" key="5">
    <source>
        <dbReference type="Pfam" id="PF12804"/>
    </source>
</evidence>
<dbReference type="Proteomes" id="UP000199546">
    <property type="component" value="Unassembled WGS sequence"/>
</dbReference>
<keyword evidence="3 6" id="KW-0032">Aminotransferase</keyword>
<dbReference type="SUPFAM" id="SSF53383">
    <property type="entry name" value="PLP-dependent transferases"/>
    <property type="match status" value="1"/>
</dbReference>
<dbReference type="EC" id="2.6.1.-" evidence="3"/>
<dbReference type="GO" id="GO:0030170">
    <property type="term" value="F:pyridoxal phosphate binding"/>
    <property type="evidence" value="ECO:0007669"/>
    <property type="project" value="InterPro"/>
</dbReference>
<proteinExistence type="inferred from homology"/>
<organism evidence="6 7">
    <name type="scientific">Geodermatophilus amargosae</name>
    <dbReference type="NCBI Taxonomy" id="1296565"/>
    <lineage>
        <taxon>Bacteria</taxon>
        <taxon>Bacillati</taxon>
        <taxon>Actinomycetota</taxon>
        <taxon>Actinomycetes</taxon>
        <taxon>Geodermatophilales</taxon>
        <taxon>Geodermatophilaceae</taxon>
        <taxon>Geodermatophilus</taxon>
    </lineage>
</organism>
<dbReference type="InterPro" id="IPR015421">
    <property type="entry name" value="PyrdxlP-dep_Trfase_major"/>
</dbReference>
<evidence type="ECO:0000256" key="1">
    <source>
        <dbReference type="ARBA" id="ARBA00001933"/>
    </source>
</evidence>
<feature type="domain" description="Aminotransferase class I/classII large" evidence="4">
    <location>
        <begin position="264"/>
        <end position="575"/>
    </location>
</feature>
<sequence length="583" mass="64957">MQPLTQHLHKTLLTVAGQTVIDRILDGLADRGVTPVTIVTGYRADELTTHVARHHPHLDVRYVHNADYETTNNIHSMALAFEHMELDEDVVLIESDLVYEPRVLDRLLASGHPDVALVDRYRAGMDGTVVSLSPSGRITAVITPALQPDNFSFTDKYKTLNIYRFSAALCRDKLCKLLTYYTSTFDRNCYYELVLGMLIYVQQVDVHAEVLDGEVWAEIDDPNDLRIAEYTFNPATRYDTLTAGWGGYWTSDVLDFAFIRNEYFPPPAVLSELRLNLPDLLHSYGSRQSILDQKLAWALQWPAGLVHAVAGASQCYPWLRAWYAGRRVLLPAPTFGEYPRVFPGARTYLDAPGIDWTEVEREAEEADVVVFVNPNNPTGTLLATERIRRFAEDHPATTVVVDESFLDFSDEPSIVGHLADGALPNVLVVKSLSKVLGVPGIRLGVLATSDPTTAARIAEETPIWDLSSVAENFLEIILKHRPALEQSFRQTAADREQLTRLLKDSPGVDAVVPSGGDFVLVRLTGDAVAADTAARRLVERRGVLVKDVSHKMGDGRGWWRIAVRTPRDQDRLAMALHDLGGAW</sequence>
<dbReference type="PANTHER" id="PTHR42885:SF1">
    <property type="entry name" value="THREONINE-PHOSPHATE DECARBOXYLASE"/>
    <property type="match status" value="1"/>
</dbReference>
<evidence type="ECO:0000313" key="6">
    <source>
        <dbReference type="EMBL" id="SFT33842.1"/>
    </source>
</evidence>
<name>A0A1I6X6Y8_9ACTN</name>
<dbReference type="EMBL" id="FPBA01000001">
    <property type="protein sequence ID" value="SFT33842.1"/>
    <property type="molecule type" value="Genomic_DNA"/>
</dbReference>
<evidence type="ECO:0000313" key="7">
    <source>
        <dbReference type="Proteomes" id="UP000199546"/>
    </source>
</evidence>
<dbReference type="PROSITE" id="PS00105">
    <property type="entry name" value="AA_TRANSFER_CLASS_1"/>
    <property type="match status" value="1"/>
</dbReference>
<dbReference type="STRING" id="1296565.SAMN05660657_00186"/>
<evidence type="ECO:0000256" key="3">
    <source>
        <dbReference type="RuleBase" id="RU000481"/>
    </source>
</evidence>
<dbReference type="InterPro" id="IPR015424">
    <property type="entry name" value="PyrdxlP-dep_Trfase"/>
</dbReference>
<dbReference type="GO" id="GO:0008483">
    <property type="term" value="F:transaminase activity"/>
    <property type="evidence" value="ECO:0007669"/>
    <property type="project" value="UniProtKB-KW"/>
</dbReference>
<feature type="domain" description="MobA-like NTP transferase" evidence="5">
    <location>
        <begin position="9"/>
        <end position="124"/>
    </location>
</feature>
<dbReference type="CDD" id="cd02523">
    <property type="entry name" value="PC_cytidylyltransferase"/>
    <property type="match status" value="1"/>
</dbReference>
<dbReference type="PANTHER" id="PTHR42885">
    <property type="entry name" value="HISTIDINOL-PHOSPHATE AMINOTRANSFERASE-RELATED"/>
    <property type="match status" value="1"/>
</dbReference>
<dbReference type="AlphaFoldDB" id="A0A1I6X6Y8"/>
<evidence type="ECO:0000256" key="2">
    <source>
        <dbReference type="ARBA" id="ARBA00022898"/>
    </source>
</evidence>
<dbReference type="InterPro" id="IPR004839">
    <property type="entry name" value="Aminotransferase_I/II_large"/>
</dbReference>
<evidence type="ECO:0000259" key="4">
    <source>
        <dbReference type="Pfam" id="PF00155"/>
    </source>
</evidence>
<gene>
    <name evidence="6" type="ORF">SAMN05660657_00186</name>
</gene>
<dbReference type="InterPro" id="IPR015422">
    <property type="entry name" value="PyrdxlP-dep_Trfase_small"/>
</dbReference>
<keyword evidence="3 6" id="KW-0808">Transferase</keyword>
<dbReference type="Pfam" id="PF00155">
    <property type="entry name" value="Aminotran_1_2"/>
    <property type="match status" value="1"/>
</dbReference>
<dbReference type="CDD" id="cd00609">
    <property type="entry name" value="AAT_like"/>
    <property type="match status" value="1"/>
</dbReference>
<keyword evidence="2" id="KW-0663">Pyridoxal phosphate</keyword>
<comment type="similarity">
    <text evidence="3">Belongs to the class-I pyridoxal-phosphate-dependent aminotransferase family.</text>
</comment>
<dbReference type="Gene3D" id="3.40.640.10">
    <property type="entry name" value="Type I PLP-dependent aspartate aminotransferase-like (Major domain)"/>
    <property type="match status" value="1"/>
</dbReference>
<keyword evidence="7" id="KW-1185">Reference proteome</keyword>
<dbReference type="Gene3D" id="3.90.1150.10">
    <property type="entry name" value="Aspartate Aminotransferase, domain 1"/>
    <property type="match status" value="1"/>
</dbReference>
<protein>
    <recommendedName>
        <fullName evidence="3">Aminotransferase</fullName>
        <ecNumber evidence="3">2.6.1.-</ecNumber>
    </recommendedName>
</protein>
<comment type="cofactor">
    <cofactor evidence="1 3">
        <name>pyridoxal 5'-phosphate</name>
        <dbReference type="ChEBI" id="CHEBI:597326"/>
    </cofactor>
</comment>
<dbReference type="Pfam" id="PF12804">
    <property type="entry name" value="NTP_transf_3"/>
    <property type="match status" value="1"/>
</dbReference>
<dbReference type="InterPro" id="IPR025877">
    <property type="entry name" value="MobA-like_NTP_Trfase"/>
</dbReference>
<dbReference type="InterPro" id="IPR004838">
    <property type="entry name" value="NHTrfase_class1_PyrdxlP-BS"/>
</dbReference>
<reference evidence="7" key="1">
    <citation type="submission" date="2016-10" db="EMBL/GenBank/DDBJ databases">
        <authorList>
            <person name="Varghese N."/>
            <person name="Submissions S."/>
        </authorList>
    </citation>
    <scope>NUCLEOTIDE SEQUENCE [LARGE SCALE GENOMIC DNA]</scope>
    <source>
        <strain evidence="7">DSM 46136</strain>
    </source>
</reference>